<dbReference type="EMBL" id="JAQQWN010000004">
    <property type="protein sequence ID" value="KAK8090472.1"/>
    <property type="molecule type" value="Genomic_DNA"/>
</dbReference>
<evidence type="ECO:0000313" key="9">
    <source>
        <dbReference type="Proteomes" id="UP001433268"/>
    </source>
</evidence>
<dbReference type="InterPro" id="IPR001128">
    <property type="entry name" value="Cyt_P450"/>
</dbReference>
<reference evidence="8 9" key="1">
    <citation type="submission" date="2023-01" db="EMBL/GenBank/DDBJ databases">
        <title>Analysis of 21 Apiospora genomes using comparative genomics revels a genus with tremendous synthesis potential of carbohydrate active enzymes and secondary metabolites.</title>
        <authorList>
            <person name="Sorensen T."/>
        </authorList>
    </citation>
    <scope>NUCLEOTIDE SEQUENCE [LARGE SCALE GENOMIC DNA]</scope>
    <source>
        <strain evidence="8 9">CBS 114990</strain>
    </source>
</reference>
<dbReference type="RefSeq" id="XP_066673366.1">
    <property type="nucleotide sequence ID" value="XM_066809748.1"/>
</dbReference>
<evidence type="ECO:0000256" key="7">
    <source>
        <dbReference type="RuleBase" id="RU000461"/>
    </source>
</evidence>
<protein>
    <submittedName>
        <fullName evidence="8">Cytochrome P450 monooxygenase</fullName>
    </submittedName>
</protein>
<evidence type="ECO:0000256" key="3">
    <source>
        <dbReference type="ARBA" id="ARBA00022617"/>
    </source>
</evidence>
<comment type="cofactor">
    <cofactor evidence="1">
        <name>heme</name>
        <dbReference type="ChEBI" id="CHEBI:30413"/>
    </cofactor>
</comment>
<dbReference type="InterPro" id="IPR036396">
    <property type="entry name" value="Cyt_P450_sf"/>
</dbReference>
<dbReference type="PANTHER" id="PTHR24305:SF232">
    <property type="entry name" value="P450, PUTATIVE (EUROFUNG)-RELATED"/>
    <property type="match status" value="1"/>
</dbReference>
<dbReference type="Pfam" id="PF00067">
    <property type="entry name" value="p450"/>
    <property type="match status" value="1"/>
</dbReference>
<dbReference type="Gene3D" id="1.10.630.10">
    <property type="entry name" value="Cytochrome P450"/>
    <property type="match status" value="2"/>
</dbReference>
<dbReference type="InterPro" id="IPR017972">
    <property type="entry name" value="Cyt_P450_CS"/>
</dbReference>
<evidence type="ECO:0000313" key="8">
    <source>
        <dbReference type="EMBL" id="KAK8090472.1"/>
    </source>
</evidence>
<dbReference type="PRINTS" id="PR00385">
    <property type="entry name" value="P450"/>
</dbReference>
<keyword evidence="6 7" id="KW-0503">Monooxygenase</keyword>
<keyword evidence="3 7" id="KW-0349">Heme</keyword>
<dbReference type="GeneID" id="92042808"/>
<keyword evidence="4 7" id="KW-0479">Metal-binding</keyword>
<proteinExistence type="inferred from homology"/>
<comment type="caution">
    <text evidence="8">The sequence shown here is derived from an EMBL/GenBank/DDBJ whole genome shotgun (WGS) entry which is preliminary data.</text>
</comment>
<keyword evidence="7" id="KW-0560">Oxidoreductase</keyword>
<evidence type="ECO:0000256" key="2">
    <source>
        <dbReference type="ARBA" id="ARBA00010617"/>
    </source>
</evidence>
<dbReference type="SUPFAM" id="SSF48264">
    <property type="entry name" value="Cytochrome P450"/>
    <property type="match status" value="1"/>
</dbReference>
<evidence type="ECO:0000256" key="5">
    <source>
        <dbReference type="ARBA" id="ARBA00023004"/>
    </source>
</evidence>
<keyword evidence="5 7" id="KW-0408">Iron</keyword>
<accession>A0ABR1X511</accession>
<dbReference type="InterPro" id="IPR002403">
    <property type="entry name" value="Cyt_P450_E_grp-IV"/>
</dbReference>
<evidence type="ECO:0000256" key="4">
    <source>
        <dbReference type="ARBA" id="ARBA00022723"/>
    </source>
</evidence>
<dbReference type="PROSITE" id="PS00086">
    <property type="entry name" value="CYTOCHROME_P450"/>
    <property type="match status" value="1"/>
</dbReference>
<keyword evidence="9" id="KW-1185">Reference proteome</keyword>
<gene>
    <name evidence="8" type="ORF">PG997_005433</name>
</gene>
<dbReference type="GO" id="GO:0004497">
    <property type="term" value="F:monooxygenase activity"/>
    <property type="evidence" value="ECO:0007669"/>
    <property type="project" value="UniProtKB-KW"/>
</dbReference>
<organism evidence="8 9">
    <name type="scientific">Apiospora hydei</name>
    <dbReference type="NCBI Taxonomy" id="1337664"/>
    <lineage>
        <taxon>Eukaryota</taxon>
        <taxon>Fungi</taxon>
        <taxon>Dikarya</taxon>
        <taxon>Ascomycota</taxon>
        <taxon>Pezizomycotina</taxon>
        <taxon>Sordariomycetes</taxon>
        <taxon>Xylariomycetidae</taxon>
        <taxon>Amphisphaeriales</taxon>
        <taxon>Apiosporaceae</taxon>
        <taxon>Apiospora</taxon>
    </lineage>
</organism>
<sequence length="466" mass="52610">MTVLMALRDLSWYHTLGLLLVGLVSAAAVRTVRRVYLHPLSKFPGPWYAAATSLTSAFVSWRRVESEWLLGLTKKYGTDTPIRITPSMLLFPRPSALKDIYWDPACNFKPESLYETGVLGPPQLFTTRDGEAHRRLRKALGGTQWSIGYLKKNWESRIDDQVRLFVDKMTEFAERKEAVMLCDKVAEFAADIMTMVSFTEPWGFVKNSRDERGLLAEWRSGLDFFGVAGRWQTFRRHLPRRPLRVRRPPRPLEKRAHITLLIQAGADTTATALGCTLRYLLATDGGRVLAQARAELDRAEYEGKLSDPIAYEEARRHLPYLGACIKEALRLAPPATNLFARLTPSGRNPKAKLIDGVLVPPGTEVTTISYVVHRDPELYAPDPETYRPERWLEAGDKKAGEMEAAQFGFGAGPRQCLGKEIANMELWKVVPQVVRRFDMEMLAAGEYVVAGGVAYNQGFKVRLTRR</sequence>
<dbReference type="PANTHER" id="PTHR24305">
    <property type="entry name" value="CYTOCHROME P450"/>
    <property type="match status" value="1"/>
</dbReference>
<dbReference type="PRINTS" id="PR00465">
    <property type="entry name" value="EP450IV"/>
</dbReference>
<comment type="similarity">
    <text evidence="2 7">Belongs to the cytochrome P450 family.</text>
</comment>
<evidence type="ECO:0000256" key="1">
    <source>
        <dbReference type="ARBA" id="ARBA00001971"/>
    </source>
</evidence>
<name>A0ABR1X511_9PEZI</name>
<dbReference type="InterPro" id="IPR050121">
    <property type="entry name" value="Cytochrome_P450_monoxygenase"/>
</dbReference>
<evidence type="ECO:0000256" key="6">
    <source>
        <dbReference type="ARBA" id="ARBA00023033"/>
    </source>
</evidence>
<dbReference type="Proteomes" id="UP001433268">
    <property type="component" value="Unassembled WGS sequence"/>
</dbReference>